<dbReference type="InterPro" id="IPR029063">
    <property type="entry name" value="SAM-dependent_MTases_sf"/>
</dbReference>
<dbReference type="Pfam" id="PF13489">
    <property type="entry name" value="Methyltransf_23"/>
    <property type="match status" value="1"/>
</dbReference>
<comment type="caution">
    <text evidence="1">The sequence shown here is derived from an EMBL/GenBank/DDBJ whole genome shotgun (WGS) entry which is preliminary data.</text>
</comment>
<name>A0A2M7RJT0_9BACT</name>
<sequence>MLNGNLREVRCNLCGSDKYKILGKKNSYQIVSCACGLVYVNPQPSEELIKNSYNEQYFKDDYNLGKGSSNYLENEDVSKWLLLDLLEKIAPKKGKLLDIGCAVGYLLKAAEERGWQIDGVEISEFARRLAEQRLNKKIFTSLKDPEIKVDSYEAVTASEVIEHVSDPASFLKSIYPCLKENGILIVTTPNLKNAEIYQTILDWECIIPPTHLYHFNKQTITKMLEQNGFKVISITYGPMNIFKGKINEQVSNWKRIYYKVKPLIEPVKKILLDAPISWYGKRAGIGETLIVVAKKLENY</sequence>
<evidence type="ECO:0000313" key="2">
    <source>
        <dbReference type="Proteomes" id="UP000230779"/>
    </source>
</evidence>
<dbReference type="PANTHER" id="PTHR43861">
    <property type="entry name" value="TRANS-ACONITATE 2-METHYLTRANSFERASE-RELATED"/>
    <property type="match status" value="1"/>
</dbReference>
<organism evidence="1 2">
    <name type="scientific">Candidatus Kerfeldbacteria bacterium CG_4_10_14_0_8_um_filter_42_10</name>
    <dbReference type="NCBI Taxonomy" id="2014248"/>
    <lineage>
        <taxon>Bacteria</taxon>
        <taxon>Candidatus Kerfeldiibacteriota</taxon>
    </lineage>
</organism>
<dbReference type="AlphaFoldDB" id="A0A2M7RJT0"/>
<dbReference type="SUPFAM" id="SSF53335">
    <property type="entry name" value="S-adenosyl-L-methionine-dependent methyltransferases"/>
    <property type="match status" value="1"/>
</dbReference>
<dbReference type="CDD" id="cd02440">
    <property type="entry name" value="AdoMet_MTases"/>
    <property type="match status" value="1"/>
</dbReference>
<dbReference type="EMBL" id="PFMD01000021">
    <property type="protein sequence ID" value="PIY97023.1"/>
    <property type="molecule type" value="Genomic_DNA"/>
</dbReference>
<dbReference type="Gene3D" id="3.40.50.150">
    <property type="entry name" value="Vaccinia Virus protein VP39"/>
    <property type="match status" value="1"/>
</dbReference>
<protein>
    <recommendedName>
        <fullName evidence="3">Class I SAM-dependent methyltransferase</fullName>
    </recommendedName>
</protein>
<dbReference type="PANTHER" id="PTHR43861:SF6">
    <property type="entry name" value="METHYLTRANSFERASE TYPE 11"/>
    <property type="match status" value="1"/>
</dbReference>
<evidence type="ECO:0000313" key="1">
    <source>
        <dbReference type="EMBL" id="PIY97023.1"/>
    </source>
</evidence>
<gene>
    <name evidence="1" type="ORF">COY66_01660</name>
</gene>
<proteinExistence type="predicted"/>
<evidence type="ECO:0008006" key="3">
    <source>
        <dbReference type="Google" id="ProtNLM"/>
    </source>
</evidence>
<dbReference type="Proteomes" id="UP000230779">
    <property type="component" value="Unassembled WGS sequence"/>
</dbReference>
<reference evidence="1 2" key="1">
    <citation type="submission" date="2017-09" db="EMBL/GenBank/DDBJ databases">
        <title>Depth-based differentiation of microbial function through sediment-hosted aquifers and enrichment of novel symbionts in the deep terrestrial subsurface.</title>
        <authorList>
            <person name="Probst A.J."/>
            <person name="Ladd B."/>
            <person name="Jarett J.K."/>
            <person name="Geller-Mcgrath D.E."/>
            <person name="Sieber C.M."/>
            <person name="Emerson J.B."/>
            <person name="Anantharaman K."/>
            <person name="Thomas B.C."/>
            <person name="Malmstrom R."/>
            <person name="Stieglmeier M."/>
            <person name="Klingl A."/>
            <person name="Woyke T."/>
            <person name="Ryan C.M."/>
            <person name="Banfield J.F."/>
        </authorList>
    </citation>
    <scope>NUCLEOTIDE SEQUENCE [LARGE SCALE GENOMIC DNA]</scope>
    <source>
        <strain evidence="1">CG_4_10_14_0_8_um_filter_42_10</strain>
    </source>
</reference>
<accession>A0A2M7RJT0</accession>